<comment type="caution">
    <text evidence="8">The sequence shown here is derived from an EMBL/GenBank/DDBJ whole genome shotgun (WGS) entry which is preliminary data.</text>
</comment>
<accession>A0A553P6R6</accession>
<dbReference type="GO" id="GO:1990904">
    <property type="term" value="C:ribonucleoprotein complex"/>
    <property type="evidence" value="ECO:0007669"/>
    <property type="project" value="UniProtKB-KW"/>
</dbReference>
<dbReference type="InterPro" id="IPR057268">
    <property type="entry name" value="Ribosomal_L18"/>
</dbReference>
<comment type="similarity">
    <text evidence="2">Belongs to the universal ribosomal protein uL18 family.</text>
</comment>
<dbReference type="GO" id="GO:0003735">
    <property type="term" value="F:structural constituent of ribosome"/>
    <property type="evidence" value="ECO:0007669"/>
    <property type="project" value="InterPro"/>
</dbReference>
<proteinExistence type="inferred from homology"/>
<dbReference type="GO" id="GO:0005840">
    <property type="term" value="C:ribosome"/>
    <property type="evidence" value="ECO:0007669"/>
    <property type="project" value="UniProtKB-KW"/>
</dbReference>
<evidence type="ECO:0000256" key="4">
    <source>
        <dbReference type="ARBA" id="ARBA00023128"/>
    </source>
</evidence>
<keyword evidence="5" id="KW-0687">Ribonucleoprotein</keyword>
<comment type="subcellular location">
    <subcellularLocation>
        <location evidence="1">Mitochondrion</location>
    </subcellularLocation>
</comment>
<evidence type="ECO:0000256" key="1">
    <source>
        <dbReference type="ARBA" id="ARBA00004173"/>
    </source>
</evidence>
<evidence type="ECO:0000256" key="3">
    <source>
        <dbReference type="ARBA" id="ARBA00022980"/>
    </source>
</evidence>
<dbReference type="InterPro" id="IPR005484">
    <property type="entry name" value="Ribosomal_uL18_bac/plant/anim"/>
</dbReference>
<dbReference type="GO" id="GO:0008097">
    <property type="term" value="F:5S rRNA binding"/>
    <property type="evidence" value="ECO:0007669"/>
    <property type="project" value="TreeGrafter"/>
</dbReference>
<evidence type="ECO:0000256" key="2">
    <source>
        <dbReference type="ARBA" id="ARBA00007116"/>
    </source>
</evidence>
<dbReference type="SUPFAM" id="SSF53137">
    <property type="entry name" value="Translational machinery components"/>
    <property type="match status" value="1"/>
</dbReference>
<protein>
    <recommendedName>
        <fullName evidence="6">Large ribosomal subunit protein uL18m</fullName>
    </recommendedName>
    <alternativeName>
        <fullName evidence="7">39S ribosomal protein L18, mitochondrial</fullName>
    </alternativeName>
</protein>
<dbReference type="EMBL" id="VCGU01000007">
    <property type="protein sequence ID" value="TRY73376.1"/>
    <property type="molecule type" value="Genomic_DNA"/>
</dbReference>
<evidence type="ECO:0000256" key="5">
    <source>
        <dbReference type="ARBA" id="ARBA00023274"/>
    </source>
</evidence>
<dbReference type="AlphaFoldDB" id="A0A553P6R6"/>
<dbReference type="CDD" id="cd00432">
    <property type="entry name" value="Ribosomal_L18_L5e"/>
    <property type="match status" value="1"/>
</dbReference>
<gene>
    <name evidence="8" type="ORF">TCAL_01532</name>
</gene>
<dbReference type="STRING" id="6832.A0A553P6R6"/>
<evidence type="ECO:0000313" key="8">
    <source>
        <dbReference type="EMBL" id="TRY73376.1"/>
    </source>
</evidence>
<dbReference type="FunFam" id="3.30.420.80:FF:000005">
    <property type="entry name" value="39S ribosomal protein L18, mitochondrial"/>
    <property type="match status" value="1"/>
</dbReference>
<sequence>MLIGTRPLLRQALWRWGHTSAFGTEGGSRTLTEMNGPSSYIDEVETPMGPNDELIRTHVKNRNPRNLEMMRIGYKPSGFKWERKYRQFWNKLELDITHKHTKAQVVHWSGIRVCHASTQEWSIRKFLYNTTDAVALEAIAKVIAQRCLQVGVSHVFLELEEEDLQKERMNRFVDAVKEQGISVGEPHKYRQTEPHVRLYEFKKSIQPWTVIDDEK</sequence>
<keyword evidence="4" id="KW-0496">Mitochondrion</keyword>
<evidence type="ECO:0000313" key="9">
    <source>
        <dbReference type="Proteomes" id="UP000318571"/>
    </source>
</evidence>
<name>A0A553P6R6_TIGCA</name>
<organism evidence="8 9">
    <name type="scientific">Tigriopus californicus</name>
    <name type="common">Marine copepod</name>
    <dbReference type="NCBI Taxonomy" id="6832"/>
    <lineage>
        <taxon>Eukaryota</taxon>
        <taxon>Metazoa</taxon>
        <taxon>Ecdysozoa</taxon>
        <taxon>Arthropoda</taxon>
        <taxon>Crustacea</taxon>
        <taxon>Multicrustacea</taxon>
        <taxon>Hexanauplia</taxon>
        <taxon>Copepoda</taxon>
        <taxon>Harpacticoida</taxon>
        <taxon>Harpacticidae</taxon>
        <taxon>Tigriopus</taxon>
    </lineage>
</organism>
<reference evidence="8 9" key="1">
    <citation type="journal article" date="2018" name="Nat. Ecol. Evol.">
        <title>Genomic signatures of mitonuclear coevolution across populations of Tigriopus californicus.</title>
        <authorList>
            <person name="Barreto F.S."/>
            <person name="Watson E.T."/>
            <person name="Lima T.G."/>
            <person name="Willett C.S."/>
            <person name="Edmands S."/>
            <person name="Li W."/>
            <person name="Burton R.S."/>
        </authorList>
    </citation>
    <scope>NUCLEOTIDE SEQUENCE [LARGE SCALE GENOMIC DNA]</scope>
    <source>
        <strain evidence="8 9">San Diego</strain>
    </source>
</reference>
<dbReference type="Gene3D" id="3.30.420.80">
    <property type="entry name" value="Ribosomal protein S11"/>
    <property type="match status" value="1"/>
</dbReference>
<dbReference type="PANTHER" id="PTHR12899">
    <property type="entry name" value="39S RIBOSOMAL PROTEIN L18, MITOCHONDRIAL"/>
    <property type="match status" value="1"/>
</dbReference>
<evidence type="ECO:0000256" key="6">
    <source>
        <dbReference type="ARBA" id="ARBA00069051"/>
    </source>
</evidence>
<dbReference type="PANTHER" id="PTHR12899:SF3">
    <property type="entry name" value="LARGE RIBOSOMAL SUBUNIT PROTEIN UL18M"/>
    <property type="match status" value="1"/>
</dbReference>
<dbReference type="GO" id="GO:0006412">
    <property type="term" value="P:translation"/>
    <property type="evidence" value="ECO:0007669"/>
    <property type="project" value="InterPro"/>
</dbReference>
<keyword evidence="9" id="KW-1185">Reference proteome</keyword>
<dbReference type="OMA" id="TSEWAIK"/>
<dbReference type="GO" id="GO:0005743">
    <property type="term" value="C:mitochondrial inner membrane"/>
    <property type="evidence" value="ECO:0007669"/>
    <property type="project" value="UniProtKB-ARBA"/>
</dbReference>
<dbReference type="Proteomes" id="UP000318571">
    <property type="component" value="Chromosome 3"/>
</dbReference>
<keyword evidence="3" id="KW-0689">Ribosomal protein</keyword>
<evidence type="ECO:0000256" key="7">
    <source>
        <dbReference type="ARBA" id="ARBA00082661"/>
    </source>
</evidence>
<dbReference type="InterPro" id="IPR036967">
    <property type="entry name" value="Ribosomal_uS11_sf"/>
</dbReference>